<name>A0A941E6E7_9ACTN</name>
<evidence type="ECO:0000313" key="5">
    <source>
        <dbReference type="EMBL" id="MBR7827210.1"/>
    </source>
</evidence>
<dbReference type="GO" id="GO:0003700">
    <property type="term" value="F:DNA-binding transcription factor activity"/>
    <property type="evidence" value="ECO:0007669"/>
    <property type="project" value="TreeGrafter"/>
</dbReference>
<dbReference type="PANTHER" id="PTHR30146">
    <property type="entry name" value="LACI-RELATED TRANSCRIPTIONAL REPRESSOR"/>
    <property type="match status" value="1"/>
</dbReference>
<dbReference type="AlphaFoldDB" id="A0A941E6E7"/>
<evidence type="ECO:0000256" key="2">
    <source>
        <dbReference type="ARBA" id="ARBA00023125"/>
    </source>
</evidence>
<proteinExistence type="predicted"/>
<dbReference type="InterPro" id="IPR028082">
    <property type="entry name" value="Peripla_BP_I"/>
</dbReference>
<keyword evidence="1" id="KW-0805">Transcription regulation</keyword>
<dbReference type="SUPFAM" id="SSF47413">
    <property type="entry name" value="lambda repressor-like DNA-binding domains"/>
    <property type="match status" value="1"/>
</dbReference>
<protein>
    <submittedName>
        <fullName evidence="5">LacI family DNA-binding transcriptional regulator</fullName>
    </submittedName>
</protein>
<dbReference type="Pfam" id="PF13377">
    <property type="entry name" value="Peripla_BP_3"/>
    <property type="match status" value="1"/>
</dbReference>
<evidence type="ECO:0000256" key="3">
    <source>
        <dbReference type="ARBA" id="ARBA00023163"/>
    </source>
</evidence>
<feature type="domain" description="HTH lacI-type" evidence="4">
    <location>
        <begin position="5"/>
        <end position="59"/>
    </location>
</feature>
<reference evidence="5" key="1">
    <citation type="submission" date="2021-04" db="EMBL/GenBank/DDBJ databases">
        <title>Genome based classification of Actinospica acidithermotolerans sp. nov., an actinobacterium isolated from an Indonesian hot spring.</title>
        <authorList>
            <person name="Kusuma A.B."/>
            <person name="Putra K.E."/>
            <person name="Nafisah S."/>
            <person name="Loh J."/>
            <person name="Nouioui I."/>
            <person name="Goodfellow M."/>
        </authorList>
    </citation>
    <scope>NUCLEOTIDE SEQUENCE</scope>
    <source>
        <strain evidence="5">MGRD01-02</strain>
    </source>
</reference>
<dbReference type="CDD" id="cd01392">
    <property type="entry name" value="HTH_LacI"/>
    <property type="match status" value="1"/>
</dbReference>
<dbReference type="Proteomes" id="UP000676325">
    <property type="component" value="Unassembled WGS sequence"/>
</dbReference>
<dbReference type="InterPro" id="IPR000843">
    <property type="entry name" value="HTH_LacI"/>
</dbReference>
<gene>
    <name evidence="5" type="ORF">KDK95_12905</name>
</gene>
<accession>A0A941E6E7</accession>
<dbReference type="InterPro" id="IPR010982">
    <property type="entry name" value="Lambda_DNA-bd_dom_sf"/>
</dbReference>
<dbReference type="Pfam" id="PF00356">
    <property type="entry name" value="LacI"/>
    <property type="match status" value="1"/>
</dbReference>
<dbReference type="Gene3D" id="3.40.50.2300">
    <property type="match status" value="2"/>
</dbReference>
<keyword evidence="3" id="KW-0804">Transcription</keyword>
<keyword evidence="2 5" id="KW-0238">DNA-binding</keyword>
<dbReference type="Gene3D" id="1.10.260.40">
    <property type="entry name" value="lambda repressor-like DNA-binding domains"/>
    <property type="match status" value="1"/>
</dbReference>
<dbReference type="SMART" id="SM00354">
    <property type="entry name" value="HTH_LACI"/>
    <property type="match status" value="1"/>
</dbReference>
<evidence type="ECO:0000256" key="1">
    <source>
        <dbReference type="ARBA" id="ARBA00023015"/>
    </source>
</evidence>
<dbReference type="InterPro" id="IPR046335">
    <property type="entry name" value="LacI/GalR-like_sensor"/>
</dbReference>
<dbReference type="CDD" id="cd06267">
    <property type="entry name" value="PBP1_LacI_sugar_binding-like"/>
    <property type="match status" value="1"/>
</dbReference>
<dbReference type="GO" id="GO:0000976">
    <property type="term" value="F:transcription cis-regulatory region binding"/>
    <property type="evidence" value="ECO:0007669"/>
    <property type="project" value="TreeGrafter"/>
</dbReference>
<evidence type="ECO:0000259" key="4">
    <source>
        <dbReference type="PROSITE" id="PS50932"/>
    </source>
</evidence>
<evidence type="ECO:0000313" key="6">
    <source>
        <dbReference type="Proteomes" id="UP000676325"/>
    </source>
</evidence>
<dbReference type="PROSITE" id="PS50932">
    <property type="entry name" value="HTH_LACI_2"/>
    <property type="match status" value="1"/>
</dbReference>
<dbReference type="PANTHER" id="PTHR30146:SF153">
    <property type="entry name" value="LACTOSE OPERON REPRESSOR"/>
    <property type="match status" value="1"/>
</dbReference>
<dbReference type="EMBL" id="JAGSOH010000030">
    <property type="protein sequence ID" value="MBR7827210.1"/>
    <property type="molecule type" value="Genomic_DNA"/>
</dbReference>
<keyword evidence="6" id="KW-1185">Reference proteome</keyword>
<comment type="caution">
    <text evidence="5">The sequence shown here is derived from an EMBL/GenBank/DDBJ whole genome shotgun (WGS) entry which is preliminary data.</text>
</comment>
<sequence length="363" mass="38965">MPDRVTIAQVAEEAGVSAMTVSNVLNGKPGASDETRRRVLDVAQRLGYQPNISARNLKAGRSGLIGVLTLDLTTQYGLEIVRGIADELAAAERELLINATYQDGVREMERIEFLSRGLVDGVLMVAPVLDEETVELLRRKNIPCVVIDPRRQDVALPRVIVDNYEGMRRGVQHLLSLGHTRIGYIRGESDMDSSSIRFRGFCDALTLAGVEVDPRLVVDCDFTYAHGFQAASALIGEHRPTAIAAGADLIAFGAVDAARALGLSVPDEFSVLGFDDLPQASQSFPGLTTVRQPLHDMGQTAARALLSILDGQRLLLDRMQLPTELIVRGTTAAPADVDAILDRLLASSRGTSDDAVGASGQDA</sequence>
<dbReference type="SUPFAM" id="SSF53822">
    <property type="entry name" value="Periplasmic binding protein-like I"/>
    <property type="match status" value="1"/>
</dbReference>
<dbReference type="RefSeq" id="WP_212518356.1">
    <property type="nucleotide sequence ID" value="NZ_JAGSOH010000030.1"/>
</dbReference>
<organism evidence="5 6">
    <name type="scientific">Actinospica acidithermotolerans</name>
    <dbReference type="NCBI Taxonomy" id="2828514"/>
    <lineage>
        <taxon>Bacteria</taxon>
        <taxon>Bacillati</taxon>
        <taxon>Actinomycetota</taxon>
        <taxon>Actinomycetes</taxon>
        <taxon>Catenulisporales</taxon>
        <taxon>Actinospicaceae</taxon>
        <taxon>Actinospica</taxon>
    </lineage>
</organism>